<reference evidence="1" key="1">
    <citation type="submission" date="2014-09" db="EMBL/GenBank/DDBJ databases">
        <authorList>
            <person name="Magalhaes I.L.F."/>
            <person name="Oliveira U."/>
            <person name="Santos F.R."/>
            <person name="Vidigal T.H.D.A."/>
            <person name="Brescovit A.D."/>
            <person name="Santos A.J."/>
        </authorList>
    </citation>
    <scope>NUCLEOTIDE SEQUENCE</scope>
    <source>
        <tissue evidence="1">Shoot tissue taken approximately 20 cm above the soil surface</tissue>
    </source>
</reference>
<accession>A0A0A9FGI5</accession>
<dbReference type="AlphaFoldDB" id="A0A0A9FGI5"/>
<sequence>MLSSRIQKMLVNSFYCLCFIIFKRKPMKY</sequence>
<evidence type="ECO:0000313" key="1">
    <source>
        <dbReference type="EMBL" id="JAE09231.1"/>
    </source>
</evidence>
<protein>
    <submittedName>
        <fullName evidence="1">Uncharacterized protein</fullName>
    </submittedName>
</protein>
<name>A0A0A9FGI5_ARUDO</name>
<reference evidence="1" key="2">
    <citation type="journal article" date="2015" name="Data Brief">
        <title>Shoot transcriptome of the giant reed, Arundo donax.</title>
        <authorList>
            <person name="Barrero R.A."/>
            <person name="Guerrero F.D."/>
            <person name="Moolhuijzen P."/>
            <person name="Goolsby J.A."/>
            <person name="Tidwell J."/>
            <person name="Bellgard S.E."/>
            <person name="Bellgard M.I."/>
        </authorList>
    </citation>
    <scope>NUCLEOTIDE SEQUENCE</scope>
    <source>
        <tissue evidence="1">Shoot tissue taken approximately 20 cm above the soil surface</tissue>
    </source>
</reference>
<dbReference type="EMBL" id="GBRH01188665">
    <property type="protein sequence ID" value="JAE09231.1"/>
    <property type="molecule type" value="Transcribed_RNA"/>
</dbReference>
<organism evidence="1">
    <name type="scientific">Arundo donax</name>
    <name type="common">Giant reed</name>
    <name type="synonym">Donax arundinaceus</name>
    <dbReference type="NCBI Taxonomy" id="35708"/>
    <lineage>
        <taxon>Eukaryota</taxon>
        <taxon>Viridiplantae</taxon>
        <taxon>Streptophyta</taxon>
        <taxon>Embryophyta</taxon>
        <taxon>Tracheophyta</taxon>
        <taxon>Spermatophyta</taxon>
        <taxon>Magnoliopsida</taxon>
        <taxon>Liliopsida</taxon>
        <taxon>Poales</taxon>
        <taxon>Poaceae</taxon>
        <taxon>PACMAD clade</taxon>
        <taxon>Arundinoideae</taxon>
        <taxon>Arundineae</taxon>
        <taxon>Arundo</taxon>
    </lineage>
</organism>
<proteinExistence type="predicted"/>